<gene>
    <name evidence="1" type="ORF">SBA5_590040</name>
</gene>
<protein>
    <submittedName>
        <fullName evidence="1">Uncharacterized protein</fullName>
    </submittedName>
</protein>
<dbReference type="Proteomes" id="UP000239735">
    <property type="component" value="Unassembled WGS sequence"/>
</dbReference>
<proteinExistence type="predicted"/>
<evidence type="ECO:0000313" key="2">
    <source>
        <dbReference type="Proteomes" id="UP000239735"/>
    </source>
</evidence>
<organism evidence="1 2">
    <name type="scientific">Candidatus Sulfuritelmatomonas gaucii</name>
    <dbReference type="NCBI Taxonomy" id="2043161"/>
    <lineage>
        <taxon>Bacteria</taxon>
        <taxon>Pseudomonadati</taxon>
        <taxon>Acidobacteriota</taxon>
        <taxon>Terriglobia</taxon>
        <taxon>Terriglobales</taxon>
        <taxon>Acidobacteriaceae</taxon>
        <taxon>Candidatus Sulfuritelmatomonas</taxon>
    </lineage>
</organism>
<accession>A0A2N9LVT3</accession>
<reference evidence="2" key="1">
    <citation type="submission" date="2018-02" db="EMBL/GenBank/DDBJ databases">
        <authorList>
            <person name="Hausmann B."/>
        </authorList>
    </citation>
    <scope>NUCLEOTIDE SEQUENCE [LARGE SCALE GENOMIC DNA]</scope>
    <source>
        <strain evidence="2">Peat soil MAG SbA5</strain>
    </source>
</reference>
<dbReference type="EMBL" id="OKRB01000118">
    <property type="protein sequence ID" value="SPE27330.1"/>
    <property type="molecule type" value="Genomic_DNA"/>
</dbReference>
<name>A0A2N9LVT3_9BACT</name>
<evidence type="ECO:0000313" key="1">
    <source>
        <dbReference type="EMBL" id="SPE27330.1"/>
    </source>
</evidence>
<sequence length="97" mass="11271">MFLYLRERLRNWGKAEVFQRRNAIQRLHASRISAVHRMTRDAVDQRKPFIFLTTRFPKSSIHTAGLGQSLPNAIRFGSLISRGSMRQVDPKVKGTKY</sequence>
<dbReference type="AlphaFoldDB" id="A0A2N9LVT3"/>